<evidence type="ECO:0000259" key="16">
    <source>
        <dbReference type="PROSITE" id="PS51198"/>
    </source>
</evidence>
<dbReference type="InterPro" id="IPR038726">
    <property type="entry name" value="PDDEXK_AddAB-type"/>
</dbReference>
<dbReference type="GO" id="GO:0004527">
    <property type="term" value="F:exonuclease activity"/>
    <property type="evidence" value="ECO:0007669"/>
    <property type="project" value="UniProtKB-KW"/>
</dbReference>
<evidence type="ECO:0000256" key="15">
    <source>
        <dbReference type="PROSITE-ProRule" id="PRU00560"/>
    </source>
</evidence>
<dbReference type="GO" id="GO:0003677">
    <property type="term" value="F:DNA binding"/>
    <property type="evidence" value="ECO:0007669"/>
    <property type="project" value="UniProtKB-KW"/>
</dbReference>
<dbReference type="PATRIC" id="fig|1618335.3.peg.433"/>
<feature type="domain" description="UvrD-like helicase C-terminal" evidence="17">
    <location>
        <begin position="333"/>
        <end position="607"/>
    </location>
</feature>
<dbReference type="SUPFAM" id="SSF52540">
    <property type="entry name" value="P-loop containing nucleoside triphosphate hydrolases"/>
    <property type="match status" value="1"/>
</dbReference>
<keyword evidence="2" id="KW-0540">Nuclease</keyword>
<dbReference type="PROSITE" id="PS51217">
    <property type="entry name" value="UVRD_HELICASE_CTER"/>
    <property type="match status" value="1"/>
</dbReference>
<dbReference type="EMBL" id="LCMV01000038">
    <property type="protein sequence ID" value="KKU43058.1"/>
    <property type="molecule type" value="Genomic_DNA"/>
</dbReference>
<gene>
    <name evidence="18" type="ORF">UX60_C0038G0005</name>
</gene>
<evidence type="ECO:0000256" key="2">
    <source>
        <dbReference type="ARBA" id="ARBA00022722"/>
    </source>
</evidence>
<feature type="binding site" evidence="15">
    <location>
        <begin position="44"/>
        <end position="51"/>
    </location>
    <ligand>
        <name>ATP</name>
        <dbReference type="ChEBI" id="CHEBI:30616"/>
    </ligand>
</feature>
<comment type="caution">
    <text evidence="18">The sequence shown here is derived from an EMBL/GenBank/DDBJ whole genome shotgun (WGS) entry which is preliminary data.</text>
</comment>
<dbReference type="PANTHER" id="PTHR11070">
    <property type="entry name" value="UVRD / RECB / PCRA DNA HELICASE FAMILY MEMBER"/>
    <property type="match status" value="1"/>
</dbReference>
<dbReference type="EC" id="5.6.2.4" evidence="13"/>
<dbReference type="InterPro" id="IPR014017">
    <property type="entry name" value="DNA_helicase_UvrD-like_C"/>
</dbReference>
<dbReference type="Pfam" id="PF13361">
    <property type="entry name" value="UvrD_C"/>
    <property type="match status" value="1"/>
</dbReference>
<dbReference type="InterPro" id="IPR000212">
    <property type="entry name" value="DNA_helicase_UvrD/REP"/>
</dbReference>
<keyword evidence="9" id="KW-0238">DNA-binding</keyword>
<evidence type="ECO:0000313" key="19">
    <source>
        <dbReference type="Proteomes" id="UP000034487"/>
    </source>
</evidence>
<evidence type="ECO:0000256" key="13">
    <source>
        <dbReference type="ARBA" id="ARBA00034808"/>
    </source>
</evidence>
<dbReference type="InterPro" id="IPR011604">
    <property type="entry name" value="PDDEXK-like_dom_sf"/>
</dbReference>
<dbReference type="Gene3D" id="1.10.486.10">
    <property type="entry name" value="PCRA, domain 4"/>
    <property type="match status" value="1"/>
</dbReference>
<dbReference type="AlphaFoldDB" id="A0A0G1SLY4"/>
<evidence type="ECO:0000256" key="11">
    <source>
        <dbReference type="ARBA" id="ARBA00023235"/>
    </source>
</evidence>
<name>A0A0G1SLY4_9BACT</name>
<keyword evidence="10" id="KW-0234">DNA repair</keyword>
<keyword evidence="5 15" id="KW-0378">Hydrolase</keyword>
<keyword evidence="3 15" id="KW-0547">Nucleotide-binding</keyword>
<dbReference type="InterPro" id="IPR027417">
    <property type="entry name" value="P-loop_NTPase"/>
</dbReference>
<organism evidence="18 19">
    <name type="scientific">Berkelbacteria bacterium GW2011_GWA2_46_7</name>
    <dbReference type="NCBI Taxonomy" id="1618335"/>
    <lineage>
        <taxon>Bacteria</taxon>
        <taxon>Candidatus Berkelbacteria</taxon>
    </lineage>
</organism>
<dbReference type="Gene3D" id="3.90.320.10">
    <property type="match status" value="1"/>
</dbReference>
<evidence type="ECO:0000256" key="6">
    <source>
        <dbReference type="ARBA" id="ARBA00022806"/>
    </source>
</evidence>
<comment type="catalytic activity">
    <reaction evidence="12">
        <text>Couples ATP hydrolysis with the unwinding of duplex DNA by translocating in the 3'-5' direction.</text>
        <dbReference type="EC" id="5.6.2.4"/>
    </reaction>
</comment>
<sequence>MAWVSKPVKLTSMKNQKFAREFAKLNPEQKLAVETIEGPVMVLAGPGTGKTQVVALRIGQILSKSHAGARNVLALTFTEAGVTALRQRLIDIIGPDAYQVTVSTFHGFANEVIGIFPYAFELPATTTNLDELETYQVVDKIVRSLPGLDLLRPARVPNHHVSAIISAIKTLKQEAVTPEQLQKLAVLIAKSQTPKTPKASAEATRRQADVLQELVLVYGAYQMHLLENQLYDYEDMILFVYQSLSKSPEIKQYLQERYQYILVDEYQDTNNAQNDLVEALADFFEKPNLFVVGDDKQAIYRFQGASVANMLHFAKKYPDIKVISLKTNYRNPKLVIDCATKLISNNHQQLSSFLDVNSSLVAASKLVSPPRLITFATQEAQYSGIVEHCKKRLREGQDASQIAVLFRSNRESQEFRDVAQTLGLAVAGAQSADLLGEPIIRGLLNILRAINEPTNSYRVLAALPYLELDVTAIEISEALQGRKSNRSLVDELTAQRRLPEVSKAAVSLRELVVKQKSTNLLELLLTVVSKCVLTADRKDNRKIDHLEIIHAFLDKAKQLVARRPSLNVKSLVEYFDLLQEYNIAISVRRASPETQGIRVSTMHGAKGLEFETVIMANVGAESWKVRPNRSVIKLPGQIVARSLLSSRTLPLSIAEIKKWKEDQLEDERRLFYVGMTRAKKELVLTFSKTKEDGSEILPSQFVTEVEESLKVETVDVTTEKAKKLLSALLLPVSAETLTERQNLYIKEKISGSPFSYTHYRSYLICPRRYLLRNVLKLPEPPSFALQYGSAVHKAFELYFKQYVQTKVKPGKDRLIQCFTEAIRRELTGTELEQTIKKGSELLGSYFEQKSASWMMPVGVEYSFYNHRVELEGVWLTGKFDRIDPIDPIARTVRVIDYKTGSKPKTRGQIEGATKDSDGEIKQQLVFYALLAKHDRIFPFNVRELVISSFDDTAKFTDEVFTVSAEDIIELEKSIIATHQEILARKEFPHLGGSYEHGCELCALFS</sequence>
<evidence type="ECO:0000256" key="12">
    <source>
        <dbReference type="ARBA" id="ARBA00034617"/>
    </source>
</evidence>
<keyword evidence="4" id="KW-0227">DNA damage</keyword>
<keyword evidence="6 15" id="KW-0347">Helicase</keyword>
<evidence type="ECO:0000256" key="7">
    <source>
        <dbReference type="ARBA" id="ARBA00022839"/>
    </source>
</evidence>
<comment type="similarity">
    <text evidence="1">Belongs to the helicase family. UvrD subfamily.</text>
</comment>
<dbReference type="InterPro" id="IPR014016">
    <property type="entry name" value="UvrD-like_ATP-bd"/>
</dbReference>
<keyword evidence="8 15" id="KW-0067">ATP-binding</keyword>
<feature type="domain" description="UvrD-like helicase ATP-binding" evidence="16">
    <location>
        <begin position="23"/>
        <end position="332"/>
    </location>
</feature>
<dbReference type="CDD" id="cd17932">
    <property type="entry name" value="DEXQc_UvrD"/>
    <property type="match status" value="1"/>
</dbReference>
<dbReference type="PROSITE" id="PS51198">
    <property type="entry name" value="UVRD_HELICASE_ATP_BIND"/>
    <property type="match status" value="1"/>
</dbReference>
<protein>
    <recommendedName>
        <fullName evidence="13">DNA 3'-5' helicase</fullName>
        <ecNumber evidence="13">5.6.2.4</ecNumber>
    </recommendedName>
</protein>
<comment type="catalytic activity">
    <reaction evidence="14">
        <text>ATP + H2O = ADP + phosphate + H(+)</text>
        <dbReference type="Rhea" id="RHEA:13065"/>
        <dbReference type="ChEBI" id="CHEBI:15377"/>
        <dbReference type="ChEBI" id="CHEBI:15378"/>
        <dbReference type="ChEBI" id="CHEBI:30616"/>
        <dbReference type="ChEBI" id="CHEBI:43474"/>
        <dbReference type="ChEBI" id="CHEBI:456216"/>
        <dbReference type="EC" id="5.6.2.4"/>
    </reaction>
</comment>
<dbReference type="Gene3D" id="3.40.50.300">
    <property type="entry name" value="P-loop containing nucleotide triphosphate hydrolases"/>
    <property type="match status" value="2"/>
</dbReference>
<dbReference type="GO" id="GO:0043138">
    <property type="term" value="F:3'-5' DNA helicase activity"/>
    <property type="evidence" value="ECO:0007669"/>
    <property type="project" value="UniProtKB-EC"/>
</dbReference>
<accession>A0A0G1SLY4</accession>
<dbReference type="Pfam" id="PF12705">
    <property type="entry name" value="PDDEXK_1"/>
    <property type="match status" value="1"/>
</dbReference>
<dbReference type="Proteomes" id="UP000034487">
    <property type="component" value="Unassembled WGS sequence"/>
</dbReference>
<evidence type="ECO:0000256" key="9">
    <source>
        <dbReference type="ARBA" id="ARBA00023125"/>
    </source>
</evidence>
<dbReference type="InterPro" id="IPR013986">
    <property type="entry name" value="DExx_box_DNA_helicase_dom_sf"/>
</dbReference>
<proteinExistence type="inferred from homology"/>
<evidence type="ECO:0000256" key="8">
    <source>
        <dbReference type="ARBA" id="ARBA00022840"/>
    </source>
</evidence>
<evidence type="ECO:0000313" key="18">
    <source>
        <dbReference type="EMBL" id="KKU43058.1"/>
    </source>
</evidence>
<keyword evidence="7" id="KW-0269">Exonuclease</keyword>
<evidence type="ECO:0000259" key="17">
    <source>
        <dbReference type="PROSITE" id="PS51217"/>
    </source>
</evidence>
<keyword evidence="11" id="KW-0413">Isomerase</keyword>
<evidence type="ECO:0000256" key="1">
    <source>
        <dbReference type="ARBA" id="ARBA00009922"/>
    </source>
</evidence>
<dbReference type="Pfam" id="PF00580">
    <property type="entry name" value="UvrD-helicase"/>
    <property type="match status" value="1"/>
</dbReference>
<evidence type="ECO:0000256" key="10">
    <source>
        <dbReference type="ARBA" id="ARBA00023204"/>
    </source>
</evidence>
<evidence type="ECO:0000256" key="4">
    <source>
        <dbReference type="ARBA" id="ARBA00022763"/>
    </source>
</evidence>
<dbReference type="GO" id="GO:0005524">
    <property type="term" value="F:ATP binding"/>
    <property type="evidence" value="ECO:0007669"/>
    <property type="project" value="UniProtKB-UniRule"/>
</dbReference>
<evidence type="ECO:0000256" key="3">
    <source>
        <dbReference type="ARBA" id="ARBA00022741"/>
    </source>
</evidence>
<dbReference type="Gene3D" id="1.10.10.160">
    <property type="match status" value="1"/>
</dbReference>
<evidence type="ECO:0000256" key="14">
    <source>
        <dbReference type="ARBA" id="ARBA00048988"/>
    </source>
</evidence>
<dbReference type="GO" id="GO:0000725">
    <property type="term" value="P:recombinational repair"/>
    <property type="evidence" value="ECO:0007669"/>
    <property type="project" value="TreeGrafter"/>
</dbReference>
<evidence type="ECO:0000256" key="5">
    <source>
        <dbReference type="ARBA" id="ARBA00022801"/>
    </source>
</evidence>
<reference evidence="18 19" key="1">
    <citation type="journal article" date="2015" name="Nature">
        <title>rRNA introns, odd ribosomes, and small enigmatic genomes across a large radiation of phyla.</title>
        <authorList>
            <person name="Brown C.T."/>
            <person name="Hug L.A."/>
            <person name="Thomas B.C."/>
            <person name="Sharon I."/>
            <person name="Castelle C.J."/>
            <person name="Singh A."/>
            <person name="Wilkins M.J."/>
            <person name="Williams K.H."/>
            <person name="Banfield J.F."/>
        </authorList>
    </citation>
    <scope>NUCLEOTIDE SEQUENCE [LARGE SCALE GENOMIC DNA]</scope>
</reference>
<dbReference type="PANTHER" id="PTHR11070:SF2">
    <property type="entry name" value="ATP-DEPENDENT DNA HELICASE SRS2"/>
    <property type="match status" value="1"/>
</dbReference>